<evidence type="ECO:0000313" key="2">
    <source>
        <dbReference type="Proteomes" id="UP001139522"/>
    </source>
</evidence>
<dbReference type="Pfam" id="PF14375">
    <property type="entry name" value="Cys_rich_CWC"/>
    <property type="match status" value="1"/>
</dbReference>
<dbReference type="Proteomes" id="UP001139522">
    <property type="component" value="Unassembled WGS sequence"/>
</dbReference>
<dbReference type="InterPro" id="IPR032720">
    <property type="entry name" value="Cys_rich_CWC"/>
</dbReference>
<evidence type="ECO:0000313" key="1">
    <source>
        <dbReference type="EMBL" id="MDE8602443.1"/>
    </source>
</evidence>
<gene>
    <name evidence="1" type="ORF">M3I01_005780</name>
</gene>
<proteinExistence type="predicted"/>
<reference evidence="1" key="1">
    <citation type="submission" date="2023-01" db="EMBL/GenBank/DDBJ databases">
        <title>Psychroserpens sp. MSW6 and Marinomonas sp. RSW2, isolated from seawater.</title>
        <authorList>
            <person name="Kristyanto S."/>
            <person name="Jung J."/>
            <person name="Kim J.M."/>
            <person name="Jeon C.O."/>
        </authorList>
    </citation>
    <scope>NUCLEOTIDE SEQUENCE</scope>
    <source>
        <strain evidence="1">RSW2</strain>
    </source>
</reference>
<organism evidence="1 2">
    <name type="scientific">Marinomonas maritima</name>
    <dbReference type="NCBI Taxonomy" id="2940935"/>
    <lineage>
        <taxon>Bacteria</taxon>
        <taxon>Pseudomonadati</taxon>
        <taxon>Pseudomonadota</taxon>
        <taxon>Gammaproteobacteria</taxon>
        <taxon>Oceanospirillales</taxon>
        <taxon>Oceanospirillaceae</taxon>
        <taxon>Marinomonas</taxon>
    </lineage>
</organism>
<name>A0ABT5WC89_9GAMM</name>
<accession>A0ABT5WC89</accession>
<protein>
    <submittedName>
        <fullName evidence="1">Cysteine-rich CWC family protein</fullName>
    </submittedName>
</protein>
<keyword evidence="2" id="KW-1185">Reference proteome</keyword>
<dbReference type="EMBL" id="JAMZEG020000001">
    <property type="protein sequence ID" value="MDE8602443.1"/>
    <property type="molecule type" value="Genomic_DNA"/>
</dbReference>
<comment type="caution">
    <text evidence="1">The sequence shown here is derived from an EMBL/GenBank/DDBJ whole genome shotgun (WGS) entry which is preliminary data.</text>
</comment>
<dbReference type="RefSeq" id="WP_255894702.1">
    <property type="nucleotide sequence ID" value="NZ_JAMZEG020000001.1"/>
</dbReference>
<sequence>MTCPFCLADNGCALDDNKVCWCFQLVVPDDMLALIPSRQKDLVCVCRQCIDFYRADKRGFLEAFEFD</sequence>